<dbReference type="RefSeq" id="WP_066201436.1">
    <property type="nucleotide sequence ID" value="NZ_CBCSAS010000008.1"/>
</dbReference>
<comment type="catalytic activity">
    <reaction evidence="14 15">
        <text>2,5-diamino-6-hydroxy-4-(5-phosphoribosylamino)-pyrimidine + H2O + H(+) = 5-amino-6-(5-phospho-D-ribosylamino)uracil + NH4(+)</text>
        <dbReference type="Rhea" id="RHEA:21868"/>
        <dbReference type="ChEBI" id="CHEBI:15377"/>
        <dbReference type="ChEBI" id="CHEBI:15378"/>
        <dbReference type="ChEBI" id="CHEBI:28938"/>
        <dbReference type="ChEBI" id="CHEBI:58453"/>
        <dbReference type="ChEBI" id="CHEBI:58614"/>
        <dbReference type="EC" id="3.5.4.26"/>
    </reaction>
</comment>
<organism evidence="21 23">
    <name type="scientific">Hydrogenibacillus schlegelii</name>
    <name type="common">Bacillus schlegelii</name>
    <dbReference type="NCBI Taxonomy" id="1484"/>
    <lineage>
        <taxon>Bacteria</taxon>
        <taxon>Bacillati</taxon>
        <taxon>Bacillota</taxon>
        <taxon>Bacilli</taxon>
        <taxon>Bacillales</taxon>
        <taxon>Bacillales Family X. Incertae Sedis</taxon>
        <taxon>Hydrogenibacillus</taxon>
    </lineage>
</organism>
<evidence type="ECO:0000256" key="1">
    <source>
        <dbReference type="ARBA" id="ARBA00002151"/>
    </source>
</evidence>
<evidence type="ECO:0000256" key="17">
    <source>
        <dbReference type="PIRSR" id="PIRSR006769-2"/>
    </source>
</evidence>
<comment type="cofactor">
    <cofactor evidence="15 18">
        <name>Zn(2+)</name>
        <dbReference type="ChEBI" id="CHEBI:29105"/>
    </cofactor>
    <text evidence="15 18">Binds 1 zinc ion.</text>
</comment>
<keyword evidence="9 15" id="KW-0862">Zinc</keyword>
<dbReference type="Pfam" id="PF00383">
    <property type="entry name" value="dCMP_cyt_deam_1"/>
    <property type="match status" value="1"/>
</dbReference>
<reference evidence="20 22" key="1">
    <citation type="submission" date="2015-09" db="EMBL/GenBank/DDBJ databases">
        <title>Draft genome sequence of Hydrogenibacillus schlegelii DSM 2000.</title>
        <authorList>
            <person name="Hemp J."/>
        </authorList>
    </citation>
    <scope>NUCLEOTIDE SEQUENCE [LARGE SCALE GENOMIC DNA]</scope>
    <source>
        <strain evidence="20 22">MA 48</strain>
    </source>
</reference>
<evidence type="ECO:0000256" key="14">
    <source>
        <dbReference type="ARBA" id="ARBA00049886"/>
    </source>
</evidence>
<evidence type="ECO:0000313" key="21">
    <source>
        <dbReference type="EMBL" id="PTQ54515.1"/>
    </source>
</evidence>
<dbReference type="GO" id="GO:0008835">
    <property type="term" value="F:diaminohydroxyphosphoribosylaminopyrimidine deaminase activity"/>
    <property type="evidence" value="ECO:0007669"/>
    <property type="project" value="UniProtKB-EC"/>
</dbReference>
<keyword evidence="7 15" id="KW-0479">Metal-binding</keyword>
<evidence type="ECO:0000313" key="22">
    <source>
        <dbReference type="Proteomes" id="UP000243024"/>
    </source>
</evidence>
<evidence type="ECO:0000256" key="15">
    <source>
        <dbReference type="PIRNR" id="PIRNR006769"/>
    </source>
</evidence>
<dbReference type="InterPro" id="IPR016192">
    <property type="entry name" value="APOBEC/CMP_deaminase_Zn-bd"/>
</dbReference>
<comment type="similarity">
    <text evidence="4 15">In the N-terminal section; belongs to the cytidine and deoxycytidylate deaminase family.</text>
</comment>
<dbReference type="NCBIfam" id="TIGR00227">
    <property type="entry name" value="ribD_Cterm"/>
    <property type="match status" value="1"/>
</dbReference>
<evidence type="ECO:0000256" key="4">
    <source>
        <dbReference type="ARBA" id="ARBA00005259"/>
    </source>
</evidence>
<feature type="binding site" evidence="17">
    <location>
        <position position="207"/>
    </location>
    <ligand>
        <name>substrate</name>
    </ligand>
</feature>
<feature type="binding site" evidence="18">
    <location>
        <position position="75"/>
    </location>
    <ligand>
        <name>Zn(2+)</name>
        <dbReference type="ChEBI" id="CHEBI:29105"/>
        <note>catalytic</note>
    </ligand>
</feature>
<feature type="domain" description="CMP/dCMP-type deaminase" evidence="19">
    <location>
        <begin position="1"/>
        <end position="123"/>
    </location>
</feature>
<dbReference type="GO" id="GO:0008270">
    <property type="term" value="F:zinc ion binding"/>
    <property type="evidence" value="ECO:0007669"/>
    <property type="project" value="InterPro"/>
</dbReference>
<dbReference type="Proteomes" id="UP000244180">
    <property type="component" value="Unassembled WGS sequence"/>
</dbReference>
<dbReference type="SUPFAM" id="SSF53597">
    <property type="entry name" value="Dihydrofolate reductase-like"/>
    <property type="match status" value="1"/>
</dbReference>
<dbReference type="SUPFAM" id="SSF53927">
    <property type="entry name" value="Cytidine deaminase-like"/>
    <property type="match status" value="1"/>
</dbReference>
<dbReference type="PIRSF" id="PIRSF006769">
    <property type="entry name" value="RibD"/>
    <property type="match status" value="1"/>
</dbReference>
<evidence type="ECO:0000256" key="12">
    <source>
        <dbReference type="ARBA" id="ARBA00023268"/>
    </source>
</evidence>
<dbReference type="PROSITE" id="PS51747">
    <property type="entry name" value="CYT_DCMP_DEAMINASES_2"/>
    <property type="match status" value="1"/>
</dbReference>
<keyword evidence="8 15" id="KW-0378">Hydrolase</keyword>
<dbReference type="FunFam" id="3.40.140.10:FF:000025">
    <property type="entry name" value="Riboflavin biosynthesis protein RibD"/>
    <property type="match status" value="1"/>
</dbReference>
<dbReference type="Proteomes" id="UP000243024">
    <property type="component" value="Unassembled WGS sequence"/>
</dbReference>
<evidence type="ECO:0000256" key="11">
    <source>
        <dbReference type="ARBA" id="ARBA00023002"/>
    </source>
</evidence>
<comment type="catalytic activity">
    <reaction evidence="13 15">
        <text>5-amino-6-(5-phospho-D-ribitylamino)uracil + NADP(+) = 5-amino-6-(5-phospho-D-ribosylamino)uracil + NADPH + H(+)</text>
        <dbReference type="Rhea" id="RHEA:17845"/>
        <dbReference type="ChEBI" id="CHEBI:15378"/>
        <dbReference type="ChEBI" id="CHEBI:57783"/>
        <dbReference type="ChEBI" id="CHEBI:58349"/>
        <dbReference type="ChEBI" id="CHEBI:58421"/>
        <dbReference type="ChEBI" id="CHEBI:58453"/>
        <dbReference type="EC" id="1.1.1.193"/>
    </reaction>
</comment>
<comment type="caution">
    <text evidence="21">The sequence shown here is derived from an EMBL/GenBank/DDBJ whole genome shotgun (WGS) entry which is preliminary data.</text>
</comment>
<dbReference type="EC" id="1.1.1.193" evidence="15"/>
<protein>
    <recommendedName>
        <fullName evidence="15">Riboflavin biosynthesis protein RibD</fullName>
    </recommendedName>
    <domain>
        <recommendedName>
            <fullName evidence="15">Diaminohydroxyphosphoribosylaminopyrimidine deaminase</fullName>
            <shortName evidence="15">DRAP deaminase</shortName>
            <ecNumber evidence="15">3.5.4.26</ecNumber>
        </recommendedName>
        <alternativeName>
            <fullName evidence="15">Riboflavin-specific deaminase</fullName>
        </alternativeName>
    </domain>
    <domain>
        <recommendedName>
            <fullName evidence="15">5-amino-6-(5-phosphoribosylamino)uracil reductase</fullName>
            <ecNumber evidence="15">1.1.1.193</ecNumber>
        </recommendedName>
        <alternativeName>
            <fullName evidence="15">HTP reductase</fullName>
        </alternativeName>
    </domain>
</protein>
<dbReference type="InterPro" id="IPR011549">
    <property type="entry name" value="RibD_C"/>
</dbReference>
<dbReference type="Pfam" id="PF01872">
    <property type="entry name" value="RibD_C"/>
    <property type="match status" value="1"/>
</dbReference>
<feature type="binding site" evidence="17">
    <location>
        <position position="154"/>
    </location>
    <ligand>
        <name>NADP(+)</name>
        <dbReference type="ChEBI" id="CHEBI:58349"/>
    </ligand>
</feature>
<dbReference type="InterPro" id="IPR024072">
    <property type="entry name" value="DHFR-like_dom_sf"/>
</dbReference>
<evidence type="ECO:0000313" key="20">
    <source>
        <dbReference type="EMBL" id="OAR04172.1"/>
    </source>
</evidence>
<keyword evidence="6 15" id="KW-0686">Riboflavin biosynthesis</keyword>
<feature type="binding site" evidence="17">
    <location>
        <position position="200"/>
    </location>
    <ligand>
        <name>NADP(+)</name>
        <dbReference type="ChEBI" id="CHEBI:58349"/>
    </ligand>
</feature>
<dbReference type="OrthoDB" id="9800865at2"/>
<evidence type="ECO:0000256" key="10">
    <source>
        <dbReference type="ARBA" id="ARBA00022857"/>
    </source>
</evidence>
<feature type="binding site" evidence="17">
    <location>
        <position position="168"/>
    </location>
    <ligand>
        <name>substrate</name>
    </ligand>
</feature>
<dbReference type="STRING" id="1484.SA87_06860"/>
<dbReference type="AlphaFoldDB" id="A0A132N8Z7"/>
<proteinExistence type="inferred from homology"/>
<dbReference type="EC" id="3.5.4.26" evidence="15"/>
<dbReference type="InterPro" id="IPR002125">
    <property type="entry name" value="CMP_dCMP_dom"/>
</dbReference>
<feature type="binding site" evidence="18">
    <location>
        <position position="50"/>
    </location>
    <ligand>
        <name>Zn(2+)</name>
        <dbReference type="ChEBI" id="CHEBI:29105"/>
        <note>catalytic</note>
    </ligand>
</feature>
<dbReference type="Gene3D" id="3.40.140.10">
    <property type="entry name" value="Cytidine Deaminase, domain 2"/>
    <property type="match status" value="1"/>
</dbReference>
<evidence type="ECO:0000256" key="9">
    <source>
        <dbReference type="ARBA" id="ARBA00022833"/>
    </source>
</evidence>
<dbReference type="InterPro" id="IPR050765">
    <property type="entry name" value="Riboflavin_Biosynth_HTPR"/>
</dbReference>
<accession>A0A132N8Z7</accession>
<dbReference type="GO" id="GO:0050661">
    <property type="term" value="F:NADP binding"/>
    <property type="evidence" value="ECO:0007669"/>
    <property type="project" value="InterPro"/>
</dbReference>
<keyword evidence="12" id="KW-0511">Multifunctional enzyme</keyword>
<dbReference type="GO" id="GO:0008703">
    <property type="term" value="F:5-amino-6-(5-phosphoribosylamino)uracil reductase activity"/>
    <property type="evidence" value="ECO:0007669"/>
    <property type="project" value="UniProtKB-EC"/>
</dbReference>
<sequence>MSDERWMALALELARGTRGQTHPNPRVGAVIVRDGRVVGLGAHLRPGEAHAEVQALRMAGEAARGATMYVTLEPCNHTGRTPPCTEAIIAAGLKRVVVAMEDPDPRVRGAGIARLQAAGLEVDVGLFRETAEAINAPYLTGQALGRPYVWLKLAMTLDGRIAAADGRSRWITGEASRRRVHELRSEADAVLVGSGTVLADDPDLSPRLPGARPPLKVVLDGRLRTPPEARLFSRGEVLIVTTPEADEAKKAALRARGAEIVAGPRDVAFALQVLFERGIRLVLVEGGATVAGAFWAARAVDRVSLFVAPKILGAGLPTLAGPPVPLEAAVPLEALEVERLGDDLVITGRPRFMQDSSGRTEEAARRRP</sequence>
<feature type="binding site" evidence="17">
    <location>
        <begin position="287"/>
        <end position="293"/>
    </location>
    <ligand>
        <name>NADP(+)</name>
        <dbReference type="ChEBI" id="CHEBI:58349"/>
    </ligand>
</feature>
<comment type="pathway">
    <text evidence="2 15">Cofactor biosynthesis; riboflavin biosynthesis; 5-amino-6-(D-ribitylamino)uracil from GTP: step 2/4.</text>
</comment>
<comment type="similarity">
    <text evidence="5 15">In the C-terminal section; belongs to the HTP reductase family.</text>
</comment>
<dbReference type="PANTHER" id="PTHR38011">
    <property type="entry name" value="DIHYDROFOLATE REDUCTASE FAMILY PROTEIN (AFU_ORTHOLOGUE AFUA_8G06820)"/>
    <property type="match status" value="1"/>
</dbReference>
<feature type="binding site" evidence="17">
    <location>
        <position position="285"/>
    </location>
    <ligand>
        <name>substrate</name>
    </ligand>
</feature>
<evidence type="ECO:0000256" key="3">
    <source>
        <dbReference type="ARBA" id="ARBA00004910"/>
    </source>
</evidence>
<evidence type="ECO:0000256" key="13">
    <source>
        <dbReference type="ARBA" id="ARBA00049861"/>
    </source>
</evidence>
<comment type="function">
    <text evidence="1 15">Converts 2,5-diamino-6-(ribosylamino)-4(3h)-pyrimidinone 5'-phosphate into 5-amino-6-(ribosylamino)-2,4(1h,3h)-pyrimidinedione 5'-phosphate.</text>
</comment>
<evidence type="ECO:0000256" key="7">
    <source>
        <dbReference type="ARBA" id="ARBA00022723"/>
    </source>
</evidence>
<dbReference type="PROSITE" id="PS00903">
    <property type="entry name" value="CYT_DCMP_DEAMINASES_1"/>
    <property type="match status" value="1"/>
</dbReference>
<keyword evidence="22" id="KW-1185">Reference proteome</keyword>
<evidence type="ECO:0000256" key="18">
    <source>
        <dbReference type="PIRSR" id="PIRSR006769-3"/>
    </source>
</evidence>
<feature type="active site" description="Proton donor" evidence="16">
    <location>
        <position position="52"/>
    </location>
</feature>
<evidence type="ECO:0000256" key="5">
    <source>
        <dbReference type="ARBA" id="ARBA00007417"/>
    </source>
</evidence>
<dbReference type="InterPro" id="IPR016193">
    <property type="entry name" value="Cytidine_deaminase-like"/>
</dbReference>
<dbReference type="PANTHER" id="PTHR38011:SF7">
    <property type="entry name" value="2,5-DIAMINO-6-RIBOSYLAMINO-4(3H)-PYRIMIDINONE 5'-PHOSPHATE REDUCTASE"/>
    <property type="match status" value="1"/>
</dbReference>
<gene>
    <name evidence="21" type="ORF">HSCHL_0094</name>
    <name evidence="20" type="ORF">SA87_06860</name>
</gene>
<feature type="binding site" evidence="17">
    <location>
        <position position="196"/>
    </location>
    <ligand>
        <name>NADP(+)</name>
        <dbReference type="ChEBI" id="CHEBI:58349"/>
    </ligand>
</feature>
<dbReference type="CDD" id="cd01284">
    <property type="entry name" value="Riboflavin_deaminase-reductase"/>
    <property type="match status" value="1"/>
</dbReference>
<evidence type="ECO:0000256" key="8">
    <source>
        <dbReference type="ARBA" id="ARBA00022801"/>
    </source>
</evidence>
<dbReference type="EMBL" id="PEBV01000003">
    <property type="protein sequence ID" value="PTQ54515.1"/>
    <property type="molecule type" value="Genomic_DNA"/>
</dbReference>
<dbReference type="NCBIfam" id="TIGR00326">
    <property type="entry name" value="eubact_ribD"/>
    <property type="match status" value="1"/>
</dbReference>
<feature type="binding site" evidence="18">
    <location>
        <position position="84"/>
    </location>
    <ligand>
        <name>Zn(2+)</name>
        <dbReference type="ChEBI" id="CHEBI:29105"/>
        <note>catalytic</note>
    </ligand>
</feature>
<comment type="pathway">
    <text evidence="3 15">Cofactor biosynthesis; riboflavin biosynthesis; 5-amino-6-(D-ribitylamino)uracil from GTP: step 3/4.</text>
</comment>
<feature type="binding site" evidence="17">
    <location>
        <position position="204"/>
    </location>
    <ligand>
        <name>substrate</name>
    </ligand>
</feature>
<evidence type="ECO:0000313" key="23">
    <source>
        <dbReference type="Proteomes" id="UP000244180"/>
    </source>
</evidence>
<dbReference type="UniPathway" id="UPA00275">
    <property type="reaction ID" value="UER00401"/>
</dbReference>
<feature type="binding site" evidence="17">
    <location>
        <position position="184"/>
    </location>
    <ligand>
        <name>substrate</name>
    </ligand>
</feature>
<reference evidence="21 23" key="2">
    <citation type="submission" date="2017-08" db="EMBL/GenBank/DDBJ databases">
        <title>Burning lignite coal seam in the remote Altai Mountains harbors a hydrogen-driven thermophilic microbial community.</title>
        <authorList>
            <person name="Kadnikov V.V."/>
            <person name="Mardanov A.V."/>
            <person name="Ivasenko D."/>
            <person name="Beletsky A.V."/>
            <person name="Karnachuk O.V."/>
            <person name="Ravin N.V."/>
        </authorList>
    </citation>
    <scope>NUCLEOTIDE SEQUENCE [LARGE SCALE GENOMIC DNA]</scope>
    <source>
        <strain evidence="21">AL33</strain>
    </source>
</reference>
<name>A0A132N8Z7_HYDSH</name>
<dbReference type="InterPro" id="IPR004794">
    <property type="entry name" value="Eubact_RibD"/>
</dbReference>
<dbReference type="GO" id="GO:0009231">
    <property type="term" value="P:riboflavin biosynthetic process"/>
    <property type="evidence" value="ECO:0007669"/>
    <property type="project" value="UniProtKB-UniPathway"/>
</dbReference>
<dbReference type="EMBL" id="JXBB01000023">
    <property type="protein sequence ID" value="OAR04172.1"/>
    <property type="molecule type" value="Genomic_DNA"/>
</dbReference>
<evidence type="ECO:0000256" key="6">
    <source>
        <dbReference type="ARBA" id="ARBA00022619"/>
    </source>
</evidence>
<evidence type="ECO:0000259" key="19">
    <source>
        <dbReference type="PROSITE" id="PS51747"/>
    </source>
</evidence>
<evidence type="ECO:0000256" key="16">
    <source>
        <dbReference type="PIRSR" id="PIRSR006769-1"/>
    </source>
</evidence>
<dbReference type="InterPro" id="IPR002734">
    <property type="entry name" value="RibDG_C"/>
</dbReference>
<dbReference type="Gene3D" id="3.40.430.10">
    <property type="entry name" value="Dihydrofolate Reductase, subunit A"/>
    <property type="match status" value="1"/>
</dbReference>
<evidence type="ECO:0000256" key="2">
    <source>
        <dbReference type="ARBA" id="ARBA00004882"/>
    </source>
</evidence>
<keyword evidence="10 15" id="KW-0521">NADP</keyword>
<keyword evidence="11 15" id="KW-0560">Oxidoreductase</keyword>
<feature type="binding site" evidence="17">
    <location>
        <position position="170"/>
    </location>
    <ligand>
        <name>NADP(+)</name>
        <dbReference type="ChEBI" id="CHEBI:58349"/>
    </ligand>
</feature>